<keyword evidence="2" id="KW-1185">Reference proteome</keyword>
<sequence length="169" mass="18484">MVILPATTISCPKIICGAVIGSATSIAALLQPSFIRVDSARRPNFQLVAQFQKSVDEDRILEDANWMVIENAMSVMAECYEIPEFHPRAFHGSSIEKFVADLEDFTIGGFEPFNRALSISQPLRGHSICNSTTTTANTIIQNLNLASGKWNSASRCITMKITTGNQSSE</sequence>
<name>A0A2V5IJP2_9EURO</name>
<reference evidence="1 2" key="1">
    <citation type="submission" date="2018-02" db="EMBL/GenBank/DDBJ databases">
        <title>The genomes of Aspergillus section Nigri reveals drivers in fungal speciation.</title>
        <authorList>
            <consortium name="DOE Joint Genome Institute"/>
            <person name="Vesth T.C."/>
            <person name="Nybo J."/>
            <person name="Theobald S."/>
            <person name="Brandl J."/>
            <person name="Frisvad J.C."/>
            <person name="Nielsen K.F."/>
            <person name="Lyhne E.K."/>
            <person name="Kogle M.E."/>
            <person name="Kuo A."/>
            <person name="Riley R."/>
            <person name="Clum A."/>
            <person name="Nolan M."/>
            <person name="Lipzen A."/>
            <person name="Salamov A."/>
            <person name="Henrissat B."/>
            <person name="Wiebenga A."/>
            <person name="De vries R.P."/>
            <person name="Grigoriev I.V."/>
            <person name="Mortensen U.H."/>
            <person name="Andersen M.R."/>
            <person name="Baker S.E."/>
        </authorList>
    </citation>
    <scope>NUCLEOTIDE SEQUENCE [LARGE SCALE GENOMIC DNA]</scope>
    <source>
        <strain evidence="1 2">CBS 114.80</strain>
    </source>
</reference>
<evidence type="ECO:0000313" key="1">
    <source>
        <dbReference type="EMBL" id="PYI35522.1"/>
    </source>
</evidence>
<organism evidence="1 2">
    <name type="scientific">Aspergillus indologenus CBS 114.80</name>
    <dbReference type="NCBI Taxonomy" id="1450541"/>
    <lineage>
        <taxon>Eukaryota</taxon>
        <taxon>Fungi</taxon>
        <taxon>Dikarya</taxon>
        <taxon>Ascomycota</taxon>
        <taxon>Pezizomycotina</taxon>
        <taxon>Eurotiomycetes</taxon>
        <taxon>Eurotiomycetidae</taxon>
        <taxon>Eurotiales</taxon>
        <taxon>Aspergillaceae</taxon>
        <taxon>Aspergillus</taxon>
        <taxon>Aspergillus subgen. Circumdati</taxon>
    </lineage>
</organism>
<dbReference type="AlphaFoldDB" id="A0A2V5IJP2"/>
<gene>
    <name evidence="1" type="ORF">BP00DRAFT_235892</name>
</gene>
<dbReference type="EMBL" id="KZ825469">
    <property type="protein sequence ID" value="PYI35522.1"/>
    <property type="molecule type" value="Genomic_DNA"/>
</dbReference>
<accession>A0A2V5IJP2</accession>
<protein>
    <submittedName>
        <fullName evidence="1">Uncharacterized protein</fullName>
    </submittedName>
</protein>
<evidence type="ECO:0000313" key="2">
    <source>
        <dbReference type="Proteomes" id="UP000248817"/>
    </source>
</evidence>
<dbReference type="Proteomes" id="UP000248817">
    <property type="component" value="Unassembled WGS sequence"/>
</dbReference>
<proteinExistence type="predicted"/>